<evidence type="ECO:0000313" key="3">
    <source>
        <dbReference type="Proteomes" id="UP000620124"/>
    </source>
</evidence>
<name>A0A8H6XJ82_9AGAR</name>
<keyword evidence="3" id="KW-1185">Reference proteome</keyword>
<dbReference type="Proteomes" id="UP000620124">
    <property type="component" value="Unassembled WGS sequence"/>
</dbReference>
<dbReference type="Gene3D" id="3.40.50.1820">
    <property type="entry name" value="alpha/beta hydrolase"/>
    <property type="match status" value="1"/>
</dbReference>
<dbReference type="GO" id="GO:0016787">
    <property type="term" value="F:hydrolase activity"/>
    <property type="evidence" value="ECO:0007669"/>
    <property type="project" value="InterPro"/>
</dbReference>
<dbReference type="InterPro" id="IPR002925">
    <property type="entry name" value="Dienelactn_hydro"/>
</dbReference>
<protein>
    <submittedName>
        <fullName evidence="2">Protein AIM2</fullName>
    </submittedName>
</protein>
<dbReference type="Pfam" id="PF01738">
    <property type="entry name" value="DLH"/>
    <property type="match status" value="1"/>
</dbReference>
<dbReference type="EMBL" id="JACAZI010000017">
    <property type="protein sequence ID" value="KAF7342218.1"/>
    <property type="molecule type" value="Genomic_DNA"/>
</dbReference>
<sequence>MSFCADCFKAVTHDGTPEGETRRFFFLTDACGLELVNNKLLTDDYARNGFKTIAIDLFNGDPVPVEALNPGVLSFLICVRDAPDSFFFLLQAPPFDWPNWLPRHGPAQTRPLLDVVIAALKTEGVADIAASGYCFGGMPCVLSWSDSNMPKIPRRLLQHATHLTWRLTVLLKLPSWHIQTYRNKATAPLLINGCTFDPVFPPEDQEKADTILGSGNFAPGYKREYWEGCSHGFAVKGDLADEKVKEAKEGAFKATMEWLFKYM</sequence>
<dbReference type="AlphaFoldDB" id="A0A8H6XJ82"/>
<dbReference type="InterPro" id="IPR029058">
    <property type="entry name" value="AB_hydrolase_fold"/>
</dbReference>
<evidence type="ECO:0000259" key="1">
    <source>
        <dbReference type="Pfam" id="PF01738"/>
    </source>
</evidence>
<evidence type="ECO:0000313" key="2">
    <source>
        <dbReference type="EMBL" id="KAF7342218.1"/>
    </source>
</evidence>
<dbReference type="OrthoDB" id="17560at2759"/>
<feature type="domain" description="Dienelactone hydrolase" evidence="1">
    <location>
        <begin position="27"/>
        <end position="262"/>
    </location>
</feature>
<comment type="caution">
    <text evidence="2">The sequence shown here is derived from an EMBL/GenBank/DDBJ whole genome shotgun (WGS) entry which is preliminary data.</text>
</comment>
<gene>
    <name evidence="2" type="ORF">MVEN_01809700</name>
</gene>
<dbReference type="PANTHER" id="PTHR17630">
    <property type="entry name" value="DIENELACTONE HYDROLASE"/>
    <property type="match status" value="1"/>
</dbReference>
<dbReference type="SUPFAM" id="SSF53474">
    <property type="entry name" value="alpha/beta-Hydrolases"/>
    <property type="match status" value="1"/>
</dbReference>
<accession>A0A8H6XJ82</accession>
<dbReference type="PANTHER" id="PTHR17630:SF44">
    <property type="entry name" value="PROTEIN AIM2"/>
    <property type="match status" value="1"/>
</dbReference>
<organism evidence="2 3">
    <name type="scientific">Mycena venus</name>
    <dbReference type="NCBI Taxonomy" id="2733690"/>
    <lineage>
        <taxon>Eukaryota</taxon>
        <taxon>Fungi</taxon>
        <taxon>Dikarya</taxon>
        <taxon>Basidiomycota</taxon>
        <taxon>Agaricomycotina</taxon>
        <taxon>Agaricomycetes</taxon>
        <taxon>Agaricomycetidae</taxon>
        <taxon>Agaricales</taxon>
        <taxon>Marasmiineae</taxon>
        <taxon>Mycenaceae</taxon>
        <taxon>Mycena</taxon>
    </lineage>
</organism>
<proteinExistence type="predicted"/>
<reference evidence="2" key="1">
    <citation type="submission" date="2020-05" db="EMBL/GenBank/DDBJ databases">
        <title>Mycena genomes resolve the evolution of fungal bioluminescence.</title>
        <authorList>
            <person name="Tsai I.J."/>
        </authorList>
    </citation>
    <scope>NUCLEOTIDE SEQUENCE</scope>
    <source>
        <strain evidence="2">CCC161011</strain>
    </source>
</reference>